<gene>
    <name evidence="2" type="ORF">SKAU_G00233970</name>
</gene>
<evidence type="ECO:0000256" key="1">
    <source>
        <dbReference type="SAM" id="MobiDB-lite"/>
    </source>
</evidence>
<dbReference type="EMBL" id="JAINUF010000008">
    <property type="protein sequence ID" value="KAJ8351921.1"/>
    <property type="molecule type" value="Genomic_DNA"/>
</dbReference>
<feature type="compositionally biased region" description="Basic and acidic residues" evidence="1">
    <location>
        <begin position="55"/>
        <end position="64"/>
    </location>
</feature>
<keyword evidence="3" id="KW-1185">Reference proteome</keyword>
<dbReference type="AlphaFoldDB" id="A0A9Q1F6M3"/>
<dbReference type="Proteomes" id="UP001152622">
    <property type="component" value="Chromosome 8"/>
</dbReference>
<organism evidence="2 3">
    <name type="scientific">Synaphobranchus kaupii</name>
    <name type="common">Kaup's arrowtooth eel</name>
    <dbReference type="NCBI Taxonomy" id="118154"/>
    <lineage>
        <taxon>Eukaryota</taxon>
        <taxon>Metazoa</taxon>
        <taxon>Chordata</taxon>
        <taxon>Craniata</taxon>
        <taxon>Vertebrata</taxon>
        <taxon>Euteleostomi</taxon>
        <taxon>Actinopterygii</taxon>
        <taxon>Neopterygii</taxon>
        <taxon>Teleostei</taxon>
        <taxon>Anguilliformes</taxon>
        <taxon>Synaphobranchidae</taxon>
        <taxon>Synaphobranchus</taxon>
    </lineage>
</organism>
<sequence length="108" mass="12249">MFQNWTGPKRKIHRQLRGKLHKGTRLIRQTGARQKTGRGRRRAGPGRNSGTGTRRVWDGLDGARRTGAGQVRNHTGKDGLDGTRWTGARNKSRSHRQRKTLKSQDTLK</sequence>
<evidence type="ECO:0000313" key="2">
    <source>
        <dbReference type="EMBL" id="KAJ8351921.1"/>
    </source>
</evidence>
<accession>A0A9Q1F6M3</accession>
<feature type="compositionally biased region" description="Basic residues" evidence="1">
    <location>
        <begin position="90"/>
        <end position="101"/>
    </location>
</feature>
<feature type="compositionally biased region" description="Basic residues" evidence="1">
    <location>
        <begin position="35"/>
        <end position="44"/>
    </location>
</feature>
<reference evidence="2" key="1">
    <citation type="journal article" date="2023" name="Science">
        <title>Genome structures resolve the early diversification of teleost fishes.</title>
        <authorList>
            <person name="Parey E."/>
            <person name="Louis A."/>
            <person name="Montfort J."/>
            <person name="Bouchez O."/>
            <person name="Roques C."/>
            <person name="Iampietro C."/>
            <person name="Lluch J."/>
            <person name="Castinel A."/>
            <person name="Donnadieu C."/>
            <person name="Desvignes T."/>
            <person name="Floi Bucao C."/>
            <person name="Jouanno E."/>
            <person name="Wen M."/>
            <person name="Mejri S."/>
            <person name="Dirks R."/>
            <person name="Jansen H."/>
            <person name="Henkel C."/>
            <person name="Chen W.J."/>
            <person name="Zahm M."/>
            <person name="Cabau C."/>
            <person name="Klopp C."/>
            <person name="Thompson A.W."/>
            <person name="Robinson-Rechavi M."/>
            <person name="Braasch I."/>
            <person name="Lecointre G."/>
            <person name="Bobe J."/>
            <person name="Postlethwait J.H."/>
            <person name="Berthelot C."/>
            <person name="Roest Crollius H."/>
            <person name="Guiguen Y."/>
        </authorList>
    </citation>
    <scope>NUCLEOTIDE SEQUENCE</scope>
    <source>
        <strain evidence="2">WJC10195</strain>
    </source>
</reference>
<feature type="region of interest" description="Disordered" evidence="1">
    <location>
        <begin position="1"/>
        <end position="108"/>
    </location>
</feature>
<protein>
    <submittedName>
        <fullName evidence="2">Uncharacterized protein</fullName>
    </submittedName>
</protein>
<comment type="caution">
    <text evidence="2">The sequence shown here is derived from an EMBL/GenBank/DDBJ whole genome shotgun (WGS) entry which is preliminary data.</text>
</comment>
<evidence type="ECO:0000313" key="3">
    <source>
        <dbReference type="Proteomes" id="UP001152622"/>
    </source>
</evidence>
<feature type="compositionally biased region" description="Basic residues" evidence="1">
    <location>
        <begin position="8"/>
        <end position="25"/>
    </location>
</feature>
<proteinExistence type="predicted"/>
<name>A0A9Q1F6M3_SYNKA</name>